<gene>
    <name evidence="1" type="ORF">GPM918_LOCUS19731</name>
    <name evidence="2" type="ORF">SRO942_LOCUS19728</name>
</gene>
<organism evidence="1 3">
    <name type="scientific">Didymodactylos carnosus</name>
    <dbReference type="NCBI Taxonomy" id="1234261"/>
    <lineage>
        <taxon>Eukaryota</taxon>
        <taxon>Metazoa</taxon>
        <taxon>Spiralia</taxon>
        <taxon>Gnathifera</taxon>
        <taxon>Rotifera</taxon>
        <taxon>Eurotatoria</taxon>
        <taxon>Bdelloidea</taxon>
        <taxon>Philodinida</taxon>
        <taxon>Philodinidae</taxon>
        <taxon>Didymodactylos</taxon>
    </lineage>
</organism>
<evidence type="ECO:0000313" key="1">
    <source>
        <dbReference type="EMBL" id="CAF1121864.1"/>
    </source>
</evidence>
<name>A0A814QLT1_9BILA</name>
<dbReference type="EMBL" id="CAJNOQ010006057">
    <property type="protein sequence ID" value="CAF1121864.1"/>
    <property type="molecule type" value="Genomic_DNA"/>
</dbReference>
<reference evidence="1" key="1">
    <citation type="submission" date="2021-02" db="EMBL/GenBank/DDBJ databases">
        <authorList>
            <person name="Nowell W R."/>
        </authorList>
    </citation>
    <scope>NUCLEOTIDE SEQUENCE</scope>
</reference>
<evidence type="ECO:0000313" key="3">
    <source>
        <dbReference type="Proteomes" id="UP000663829"/>
    </source>
</evidence>
<evidence type="ECO:0000313" key="2">
    <source>
        <dbReference type="EMBL" id="CAF3885373.1"/>
    </source>
</evidence>
<accession>A0A814QLT1</accession>
<dbReference type="AlphaFoldDB" id="A0A814QLT1"/>
<comment type="caution">
    <text evidence="1">The sequence shown here is derived from an EMBL/GenBank/DDBJ whole genome shotgun (WGS) entry which is preliminary data.</text>
</comment>
<proteinExistence type="predicted"/>
<protein>
    <submittedName>
        <fullName evidence="1">Uncharacterized protein</fullName>
    </submittedName>
</protein>
<dbReference type="Proteomes" id="UP000663829">
    <property type="component" value="Unassembled WGS sequence"/>
</dbReference>
<keyword evidence="3" id="KW-1185">Reference proteome</keyword>
<dbReference type="Proteomes" id="UP000681722">
    <property type="component" value="Unassembled WGS sequence"/>
</dbReference>
<sequence>MDVKLTEIVDTKTKHNKEKPNVFNGKKEFQILENSLEIGDDHSKIEESCEKLIKNSKCLLEFNYKVKSLKQFLLEVVPEIANLDIINELLAKDKLRSCKIFKQLFEIINKKENFFKYFELYQNTTIITTTDHIATISFISNDDEENSTSNNNNNEEKDLSICQYYESIFNVIITSLTESFTFDGDHALCLSILYIIWNLVDKPIFVSAFIETDYAKAVLDWIQLPSILFTHRRPLVSIVHNLVHQKQGQNAFKQENAIVILDKIRSTIENYEDDGMNIVYYMGLIMIDGHELIETFLKESKDSIKNILKRLFTMNLRACRKRSFTEDVRT</sequence>
<dbReference type="EMBL" id="CAJOBC010006057">
    <property type="protein sequence ID" value="CAF3885373.1"/>
    <property type="molecule type" value="Genomic_DNA"/>
</dbReference>